<sequence>MASRGGGKQGDDGGRRDKGKGIANVSASNGLLCTCPNHLSRASRIFSAIGATPVGSGWLRRVPVGELKQVLMMNSCKQEIPTRSKQLSIEYQRVLVVEFQVVTSSSEERLVSSYAECDAKSGVQAAQEHELNHREASFGKRSFQDSKCSDSIEIRLKGSGIKEQITSSVGSVGVRPGHEGSPSQKGCGSVRLSGCGGVKMRMTSANNTHEFL</sequence>
<proteinExistence type="predicted"/>
<comment type="caution">
    <text evidence="2">The sequence shown here is derived from an EMBL/GenBank/DDBJ whole genome shotgun (WGS) entry which is preliminary data.</text>
</comment>
<dbReference type="EMBL" id="JBBWWQ010000010">
    <property type="protein sequence ID" value="KAK8936861.1"/>
    <property type="molecule type" value="Genomic_DNA"/>
</dbReference>
<feature type="region of interest" description="Disordered" evidence="1">
    <location>
        <begin position="168"/>
        <end position="188"/>
    </location>
</feature>
<feature type="compositionally biased region" description="Basic and acidic residues" evidence="1">
    <location>
        <begin position="9"/>
        <end position="20"/>
    </location>
</feature>
<accession>A0AAP0BH17</accession>
<gene>
    <name evidence="2" type="ORF">KSP39_PZI011941</name>
</gene>
<evidence type="ECO:0000313" key="3">
    <source>
        <dbReference type="Proteomes" id="UP001418222"/>
    </source>
</evidence>
<organism evidence="2 3">
    <name type="scientific">Platanthera zijinensis</name>
    <dbReference type="NCBI Taxonomy" id="2320716"/>
    <lineage>
        <taxon>Eukaryota</taxon>
        <taxon>Viridiplantae</taxon>
        <taxon>Streptophyta</taxon>
        <taxon>Embryophyta</taxon>
        <taxon>Tracheophyta</taxon>
        <taxon>Spermatophyta</taxon>
        <taxon>Magnoliopsida</taxon>
        <taxon>Liliopsida</taxon>
        <taxon>Asparagales</taxon>
        <taxon>Orchidaceae</taxon>
        <taxon>Orchidoideae</taxon>
        <taxon>Orchideae</taxon>
        <taxon>Orchidinae</taxon>
        <taxon>Platanthera</taxon>
    </lineage>
</organism>
<feature type="region of interest" description="Disordered" evidence="1">
    <location>
        <begin position="1"/>
        <end position="22"/>
    </location>
</feature>
<dbReference type="Proteomes" id="UP001418222">
    <property type="component" value="Unassembled WGS sequence"/>
</dbReference>
<dbReference type="AlphaFoldDB" id="A0AAP0BH17"/>
<reference evidence="2 3" key="1">
    <citation type="journal article" date="2022" name="Nat. Plants">
        <title>Genomes of leafy and leafless Platanthera orchids illuminate the evolution of mycoheterotrophy.</title>
        <authorList>
            <person name="Li M.H."/>
            <person name="Liu K.W."/>
            <person name="Li Z."/>
            <person name="Lu H.C."/>
            <person name="Ye Q.L."/>
            <person name="Zhang D."/>
            <person name="Wang J.Y."/>
            <person name="Li Y.F."/>
            <person name="Zhong Z.M."/>
            <person name="Liu X."/>
            <person name="Yu X."/>
            <person name="Liu D.K."/>
            <person name="Tu X.D."/>
            <person name="Liu B."/>
            <person name="Hao Y."/>
            <person name="Liao X.Y."/>
            <person name="Jiang Y.T."/>
            <person name="Sun W.H."/>
            <person name="Chen J."/>
            <person name="Chen Y.Q."/>
            <person name="Ai Y."/>
            <person name="Zhai J.W."/>
            <person name="Wu S.S."/>
            <person name="Zhou Z."/>
            <person name="Hsiao Y.Y."/>
            <person name="Wu W.L."/>
            <person name="Chen Y.Y."/>
            <person name="Lin Y.F."/>
            <person name="Hsu J.L."/>
            <person name="Li C.Y."/>
            <person name="Wang Z.W."/>
            <person name="Zhao X."/>
            <person name="Zhong W.Y."/>
            <person name="Ma X.K."/>
            <person name="Ma L."/>
            <person name="Huang J."/>
            <person name="Chen G.Z."/>
            <person name="Huang M.Z."/>
            <person name="Huang L."/>
            <person name="Peng D.H."/>
            <person name="Luo Y.B."/>
            <person name="Zou S.Q."/>
            <person name="Chen S.P."/>
            <person name="Lan S."/>
            <person name="Tsai W.C."/>
            <person name="Van de Peer Y."/>
            <person name="Liu Z.J."/>
        </authorList>
    </citation>
    <scope>NUCLEOTIDE SEQUENCE [LARGE SCALE GENOMIC DNA]</scope>
    <source>
        <strain evidence="2">Lor287</strain>
    </source>
</reference>
<name>A0AAP0BH17_9ASPA</name>
<protein>
    <submittedName>
        <fullName evidence="2">Uncharacterized protein</fullName>
    </submittedName>
</protein>
<evidence type="ECO:0000313" key="2">
    <source>
        <dbReference type="EMBL" id="KAK8936861.1"/>
    </source>
</evidence>
<keyword evidence="3" id="KW-1185">Reference proteome</keyword>
<evidence type="ECO:0000256" key="1">
    <source>
        <dbReference type="SAM" id="MobiDB-lite"/>
    </source>
</evidence>